<keyword evidence="3" id="KW-1185">Reference proteome</keyword>
<evidence type="ECO:0000313" key="2">
    <source>
        <dbReference type="EMBL" id="QEG14876.1"/>
    </source>
</evidence>
<evidence type="ECO:0008006" key="4">
    <source>
        <dbReference type="Google" id="ProtNLM"/>
    </source>
</evidence>
<keyword evidence="1" id="KW-1133">Transmembrane helix</keyword>
<accession>A0ABX5YGQ3</accession>
<keyword evidence="1" id="KW-0812">Transmembrane</keyword>
<name>A0ABX5YGQ3_9PLAN</name>
<protein>
    <recommendedName>
        <fullName evidence="4">CcmD family protein</fullName>
    </recommendedName>
</protein>
<evidence type="ECO:0000256" key="1">
    <source>
        <dbReference type="SAM" id="Phobius"/>
    </source>
</evidence>
<keyword evidence="1" id="KW-0472">Membrane</keyword>
<sequence length="84" mass="9836">MLKLNPWTPTFFAFFLLFTGYFESRANDSGMPFIYAFLPMIVWQVSWFFAQLQKENDELRARLDVLEGKETAEELPENRAVAHG</sequence>
<reference evidence="2 3" key="1">
    <citation type="submission" date="2019-08" db="EMBL/GenBank/DDBJ databases">
        <title>Deep-cultivation of Planctomycetes and their phenomic and genomic characterization uncovers novel biology.</title>
        <authorList>
            <person name="Wiegand S."/>
            <person name="Jogler M."/>
            <person name="Boedeker C."/>
            <person name="Pinto D."/>
            <person name="Vollmers J."/>
            <person name="Rivas-Marin E."/>
            <person name="Kohn T."/>
            <person name="Peeters S.H."/>
            <person name="Heuer A."/>
            <person name="Rast P."/>
            <person name="Oberbeckmann S."/>
            <person name="Bunk B."/>
            <person name="Jeske O."/>
            <person name="Meyerdierks A."/>
            <person name="Storesund J.E."/>
            <person name="Kallscheuer N."/>
            <person name="Luecker S."/>
            <person name="Lage O.M."/>
            <person name="Pohl T."/>
            <person name="Merkel B.J."/>
            <person name="Hornburger P."/>
            <person name="Mueller R.-W."/>
            <person name="Bruemmer F."/>
            <person name="Labrenz M."/>
            <person name="Spormann A.M."/>
            <person name="Op den Camp H."/>
            <person name="Overmann J."/>
            <person name="Amann R."/>
            <person name="Jetten M.S.M."/>
            <person name="Mascher T."/>
            <person name="Medema M.H."/>
            <person name="Devos D.P."/>
            <person name="Kaster A.-K."/>
            <person name="Ovreas L."/>
            <person name="Rohde M."/>
            <person name="Galperin M.Y."/>
            <person name="Jogler C."/>
        </authorList>
    </citation>
    <scope>NUCLEOTIDE SEQUENCE [LARGE SCALE GENOMIC DNA]</scope>
    <source>
        <strain evidence="2 3">DSM 8797</strain>
    </source>
</reference>
<organism evidence="2 3">
    <name type="scientific">Gimesia maris</name>
    <dbReference type="NCBI Taxonomy" id="122"/>
    <lineage>
        <taxon>Bacteria</taxon>
        <taxon>Pseudomonadati</taxon>
        <taxon>Planctomycetota</taxon>
        <taxon>Planctomycetia</taxon>
        <taxon>Planctomycetales</taxon>
        <taxon>Planctomycetaceae</taxon>
        <taxon>Gimesia</taxon>
    </lineage>
</organism>
<dbReference type="Proteomes" id="UP000322887">
    <property type="component" value="Chromosome"/>
</dbReference>
<feature type="transmembrane region" description="Helical" evidence="1">
    <location>
        <begin position="32"/>
        <end position="50"/>
    </location>
</feature>
<dbReference type="EMBL" id="CP042910">
    <property type="protein sequence ID" value="QEG14876.1"/>
    <property type="molecule type" value="Genomic_DNA"/>
</dbReference>
<gene>
    <name evidence="2" type="ORF">GmarT_07130</name>
</gene>
<evidence type="ECO:0000313" key="3">
    <source>
        <dbReference type="Proteomes" id="UP000322887"/>
    </source>
</evidence>
<proteinExistence type="predicted"/>